<feature type="chain" id="PRO_5002511710" evidence="2">
    <location>
        <begin position="26"/>
        <end position="199"/>
    </location>
</feature>
<dbReference type="Proteomes" id="UP000034883">
    <property type="component" value="Chromosome"/>
</dbReference>
<name>A0A0F6W3P9_9BACT</name>
<dbReference type="AlphaFoldDB" id="A0A0F6W3P9"/>
<evidence type="ECO:0000256" key="1">
    <source>
        <dbReference type="SAM" id="MobiDB-lite"/>
    </source>
</evidence>
<keyword evidence="2" id="KW-0732">Signal</keyword>
<evidence type="ECO:0000256" key="2">
    <source>
        <dbReference type="SAM" id="SignalP"/>
    </source>
</evidence>
<feature type="region of interest" description="Disordered" evidence="1">
    <location>
        <begin position="22"/>
        <end position="49"/>
    </location>
</feature>
<sequence length="199" mass="20611">MLARARAAIALLVIGCAPSVPPVRAPSAPSTHRDPPAHVPAPESTPSTGELVGVVAAGGEDQARELLFVLVTAIIEGDRETLVATLGEEVFHGSSLRAGRTRTRSSGSAVAAQLLTRARVARLAPDARLEDLIAVESIRVEPVASLISGEPLASELQPGDLVVRFAVTSAGREPLAELARDGHGAVVVRPGEDPRVIAR</sequence>
<keyword evidence="4" id="KW-1185">Reference proteome</keyword>
<feature type="signal peptide" evidence="2">
    <location>
        <begin position="1"/>
        <end position="25"/>
    </location>
</feature>
<dbReference type="EMBL" id="CP011125">
    <property type="protein sequence ID" value="AKF06521.1"/>
    <property type="molecule type" value="Genomic_DNA"/>
</dbReference>
<proteinExistence type="predicted"/>
<dbReference type="STRING" id="927083.DB32_003670"/>
<gene>
    <name evidence="3" type="ORF">DB32_003670</name>
</gene>
<organism evidence="3 4">
    <name type="scientific">Sandaracinus amylolyticus</name>
    <dbReference type="NCBI Taxonomy" id="927083"/>
    <lineage>
        <taxon>Bacteria</taxon>
        <taxon>Pseudomonadati</taxon>
        <taxon>Myxococcota</taxon>
        <taxon>Polyangia</taxon>
        <taxon>Polyangiales</taxon>
        <taxon>Sandaracinaceae</taxon>
        <taxon>Sandaracinus</taxon>
    </lineage>
</organism>
<dbReference type="KEGG" id="samy:DB32_003670"/>
<evidence type="ECO:0000313" key="3">
    <source>
        <dbReference type="EMBL" id="AKF06521.1"/>
    </source>
</evidence>
<accession>A0A0F6W3P9</accession>
<reference evidence="3 4" key="1">
    <citation type="submission" date="2015-03" db="EMBL/GenBank/DDBJ databases">
        <title>Genome assembly of Sandaracinus amylolyticus DSM 53668.</title>
        <authorList>
            <person name="Sharma G."/>
            <person name="Subramanian S."/>
        </authorList>
    </citation>
    <scope>NUCLEOTIDE SEQUENCE [LARGE SCALE GENOMIC DNA]</scope>
    <source>
        <strain evidence="3 4">DSM 53668</strain>
    </source>
</reference>
<evidence type="ECO:0000313" key="4">
    <source>
        <dbReference type="Proteomes" id="UP000034883"/>
    </source>
</evidence>
<dbReference type="RefSeq" id="WP_053233686.1">
    <property type="nucleotide sequence ID" value="NZ_CP011125.1"/>
</dbReference>
<protein>
    <submittedName>
        <fullName evidence="3">Uncharacterized protein</fullName>
    </submittedName>
</protein>